<gene>
    <name evidence="2" type="ORF">NE535_13135</name>
</gene>
<keyword evidence="3" id="KW-1185">Reference proteome</keyword>
<dbReference type="InterPro" id="IPR016181">
    <property type="entry name" value="Acyl_CoA_acyltransferase"/>
</dbReference>
<dbReference type="InterPro" id="IPR000182">
    <property type="entry name" value="GNAT_dom"/>
</dbReference>
<proteinExistence type="predicted"/>
<dbReference type="Proteomes" id="UP001155546">
    <property type="component" value="Unassembled WGS sequence"/>
</dbReference>
<accession>A0A9X2WPM4</accession>
<dbReference type="GO" id="GO:0016747">
    <property type="term" value="F:acyltransferase activity, transferring groups other than amino-acyl groups"/>
    <property type="evidence" value="ECO:0007669"/>
    <property type="project" value="InterPro"/>
</dbReference>
<feature type="domain" description="N-acetyltransferase" evidence="1">
    <location>
        <begin position="2"/>
        <end position="184"/>
    </location>
</feature>
<name>A0A9X2WPM4_9GAMM</name>
<dbReference type="SUPFAM" id="SSF55729">
    <property type="entry name" value="Acyl-CoA N-acyltransferases (Nat)"/>
    <property type="match status" value="1"/>
</dbReference>
<dbReference type="EMBL" id="JAMTCD010000017">
    <property type="protein sequence ID" value="MCT7942732.1"/>
    <property type="molecule type" value="Genomic_DNA"/>
</dbReference>
<reference evidence="2" key="1">
    <citation type="journal article" date="2023" name="Int. J. Syst. Evol. Microbiol.">
        <title>&lt;i&gt;Shewanella septentrionalis&lt;/i&gt; sp. nov. and &lt;i&gt;Shewanella holmiensis&lt;/i&gt; sp. nov., isolated from Baltic Sea water and sediments.</title>
        <authorList>
            <person name="Martin-Rodriguez A.J."/>
            <person name="Thorell K."/>
            <person name="Joffre E."/>
            <person name="Jensie-Markopoulos S."/>
            <person name="Moore E.R.B."/>
            <person name="Sjoling A."/>
        </authorList>
    </citation>
    <scope>NUCLEOTIDE SEQUENCE</scope>
    <source>
        <strain evidence="2">SP1S2-7</strain>
    </source>
</reference>
<dbReference type="Gene3D" id="3.40.630.30">
    <property type="match status" value="1"/>
</dbReference>
<dbReference type="RefSeq" id="WP_261299087.1">
    <property type="nucleotide sequence ID" value="NZ_JAMTCD010000017.1"/>
</dbReference>
<dbReference type="AlphaFoldDB" id="A0A9X2WPM4"/>
<evidence type="ECO:0000259" key="1">
    <source>
        <dbReference type="PROSITE" id="PS51186"/>
    </source>
</evidence>
<comment type="caution">
    <text evidence="2">The sequence shown here is derived from an EMBL/GenBank/DDBJ whole genome shotgun (WGS) entry which is preliminary data.</text>
</comment>
<dbReference type="PROSITE" id="PS51186">
    <property type="entry name" value="GNAT"/>
    <property type="match status" value="1"/>
</dbReference>
<evidence type="ECO:0000313" key="2">
    <source>
        <dbReference type="EMBL" id="MCT7942732.1"/>
    </source>
</evidence>
<organism evidence="2 3">
    <name type="scientific">Shewanella holmiensis</name>
    <dbReference type="NCBI Taxonomy" id="2952222"/>
    <lineage>
        <taxon>Bacteria</taxon>
        <taxon>Pseudomonadati</taxon>
        <taxon>Pseudomonadota</taxon>
        <taxon>Gammaproteobacteria</taxon>
        <taxon>Alteromonadales</taxon>
        <taxon>Shewanellaceae</taxon>
        <taxon>Shewanella</taxon>
    </lineage>
</organism>
<sequence length="184" mass="21270">MIQYRKANLTDVPQLVELERQHVNAELSRHDPSLQGQGLTPIQLTQLINQHWIILALDGANIIGYVIAAQWRFFAKQALYQKIIQKLPSLETDQDGLPLRINQENSLQYGPIWIAEPYRGQGIFAQLVNQLVLATKNKSRYLVAYIAEDNGRSFKAHTQYADMQVVDYFGFQQRDFYLLLRKLP</sequence>
<evidence type="ECO:0000313" key="3">
    <source>
        <dbReference type="Proteomes" id="UP001155546"/>
    </source>
</evidence>
<protein>
    <submittedName>
        <fullName evidence="2">GNAT family N-acetyltransferase</fullName>
    </submittedName>
</protein>